<keyword evidence="3" id="KW-0812">Transmembrane</keyword>
<keyword evidence="6" id="KW-1185">Reference proteome</keyword>
<sequence length="148" mass="16109">MNSSEETALLLVSFIVLTLIITLTAYVCSNNIPRTVPSVPGGATHSNNNHTTITVEPPEPRLDHTNVRSYPSLQFSKAKLCSSNSSSSSSSSCSICLMDYKDCDSLKVLPACGHFFHVKCVDPWLRISLTCPTKLEGKILPSLLKLLL</sequence>
<organism evidence="5 6">
    <name type="scientific">Glycine soja</name>
    <name type="common">Wild soybean</name>
    <dbReference type="NCBI Taxonomy" id="3848"/>
    <lineage>
        <taxon>Eukaryota</taxon>
        <taxon>Viridiplantae</taxon>
        <taxon>Streptophyta</taxon>
        <taxon>Embryophyta</taxon>
        <taxon>Tracheophyta</taxon>
        <taxon>Spermatophyta</taxon>
        <taxon>Magnoliopsida</taxon>
        <taxon>eudicotyledons</taxon>
        <taxon>Gunneridae</taxon>
        <taxon>Pentapetalae</taxon>
        <taxon>rosids</taxon>
        <taxon>fabids</taxon>
        <taxon>Fabales</taxon>
        <taxon>Fabaceae</taxon>
        <taxon>Papilionoideae</taxon>
        <taxon>50 kb inversion clade</taxon>
        <taxon>NPAAA clade</taxon>
        <taxon>indigoferoid/millettioid clade</taxon>
        <taxon>Phaseoleae</taxon>
        <taxon>Glycine</taxon>
        <taxon>Glycine subgen. Soja</taxon>
    </lineage>
</organism>
<evidence type="ECO:0000256" key="2">
    <source>
        <dbReference type="SAM" id="MobiDB-lite"/>
    </source>
</evidence>
<dbReference type="SUPFAM" id="SSF57850">
    <property type="entry name" value="RING/U-box"/>
    <property type="match status" value="1"/>
</dbReference>
<gene>
    <name evidence="5" type="ORF">D0Y65_027548</name>
</gene>
<dbReference type="PANTHER" id="PTHR46719:SF14">
    <property type="entry name" value="TRANSCRIPTION FACTOR C2H2 FAMILY-RELATED"/>
    <property type="match status" value="1"/>
</dbReference>
<protein>
    <submittedName>
        <fullName evidence="5">Putative RING-H2 finger protein ATL71</fullName>
    </submittedName>
</protein>
<evidence type="ECO:0000259" key="4">
    <source>
        <dbReference type="PROSITE" id="PS50089"/>
    </source>
</evidence>
<dbReference type="Proteomes" id="UP000289340">
    <property type="component" value="Chromosome 10"/>
</dbReference>
<comment type="caution">
    <text evidence="5">The sequence shown here is derived from an EMBL/GenBank/DDBJ whole genome shotgun (WGS) entry which is preliminary data.</text>
</comment>
<keyword evidence="1" id="KW-0479">Metal-binding</keyword>
<dbReference type="SMART" id="SM00184">
    <property type="entry name" value="RING"/>
    <property type="match status" value="1"/>
</dbReference>
<evidence type="ECO:0000256" key="3">
    <source>
        <dbReference type="SAM" id="Phobius"/>
    </source>
</evidence>
<reference evidence="5 6" key="1">
    <citation type="submission" date="2018-09" db="EMBL/GenBank/DDBJ databases">
        <title>A high-quality reference genome of wild soybean provides a powerful tool to mine soybean genomes.</title>
        <authorList>
            <person name="Xie M."/>
            <person name="Chung C.Y.L."/>
            <person name="Li M.-W."/>
            <person name="Wong F.-L."/>
            <person name="Chan T.-F."/>
            <person name="Lam H.-M."/>
        </authorList>
    </citation>
    <scope>NUCLEOTIDE SEQUENCE [LARGE SCALE GENOMIC DNA]</scope>
    <source>
        <strain evidence="6">cv. W05</strain>
        <tissue evidence="5">Hypocotyl of etiolated seedlings</tissue>
    </source>
</reference>
<keyword evidence="1" id="KW-0863">Zinc-finger</keyword>
<dbReference type="PANTHER" id="PTHR46719">
    <property type="entry name" value="TRANSCRIPTION FACTOR C2H2 FAMILY-RELATED"/>
    <property type="match status" value="1"/>
</dbReference>
<name>A0A445IPV0_GLYSO</name>
<proteinExistence type="predicted"/>
<dbReference type="InterPro" id="IPR001841">
    <property type="entry name" value="Znf_RING"/>
</dbReference>
<dbReference type="Gene3D" id="3.30.40.10">
    <property type="entry name" value="Zinc/RING finger domain, C3HC4 (zinc finger)"/>
    <property type="match status" value="1"/>
</dbReference>
<dbReference type="GO" id="GO:0008270">
    <property type="term" value="F:zinc ion binding"/>
    <property type="evidence" value="ECO:0007669"/>
    <property type="project" value="UniProtKB-KW"/>
</dbReference>
<accession>A0A445IPV0</accession>
<keyword evidence="1" id="KW-0862">Zinc</keyword>
<dbReference type="EMBL" id="QZWG01000010">
    <property type="protein sequence ID" value="RZB88091.1"/>
    <property type="molecule type" value="Genomic_DNA"/>
</dbReference>
<feature type="region of interest" description="Disordered" evidence="2">
    <location>
        <begin position="39"/>
        <end position="61"/>
    </location>
</feature>
<keyword evidence="3" id="KW-1133">Transmembrane helix</keyword>
<evidence type="ECO:0000313" key="5">
    <source>
        <dbReference type="EMBL" id="RZB88091.1"/>
    </source>
</evidence>
<dbReference type="InterPro" id="IPR013083">
    <property type="entry name" value="Znf_RING/FYVE/PHD"/>
</dbReference>
<evidence type="ECO:0000256" key="1">
    <source>
        <dbReference type="PROSITE-ProRule" id="PRU00175"/>
    </source>
</evidence>
<keyword evidence="3" id="KW-0472">Membrane</keyword>
<evidence type="ECO:0000313" key="6">
    <source>
        <dbReference type="Proteomes" id="UP000289340"/>
    </source>
</evidence>
<dbReference type="PROSITE" id="PS50089">
    <property type="entry name" value="ZF_RING_2"/>
    <property type="match status" value="1"/>
</dbReference>
<dbReference type="InterPro" id="IPR045899">
    <property type="entry name" value="ATL71-like"/>
</dbReference>
<feature type="compositionally biased region" description="Polar residues" evidence="2">
    <location>
        <begin position="44"/>
        <end position="54"/>
    </location>
</feature>
<feature type="domain" description="RING-type" evidence="4">
    <location>
        <begin position="93"/>
        <end position="132"/>
    </location>
</feature>
<dbReference type="Pfam" id="PF13639">
    <property type="entry name" value="zf-RING_2"/>
    <property type="match status" value="1"/>
</dbReference>
<dbReference type="AlphaFoldDB" id="A0A445IPV0"/>
<feature type="transmembrane region" description="Helical" evidence="3">
    <location>
        <begin position="7"/>
        <end position="27"/>
    </location>
</feature>